<evidence type="ECO:0000313" key="2">
    <source>
        <dbReference type="Proteomes" id="UP000623129"/>
    </source>
</evidence>
<protein>
    <submittedName>
        <fullName evidence="1">Uncharacterized protein</fullName>
    </submittedName>
</protein>
<dbReference type="EMBL" id="SWLB01000003">
    <property type="protein sequence ID" value="KAF3339945.1"/>
    <property type="molecule type" value="Genomic_DNA"/>
</dbReference>
<sequence length="169" mass="19301">MTESIIQSTFVHTCTLSHLYTADNTKNLNKRIFWRPTQNNPPPQPPPKSLPELLKEHDLPLGLFPKNITGYNFDVNTRKITVDVPGICDVSGLRFSNTVTGCLERGRLNHIKGIRTESLTWEEVHCIEIKLRKGKLHLHLTGKVDKLRRLDEFATLKDVQTKSFTFGIL</sequence>
<dbReference type="OrthoDB" id="10522149at2759"/>
<dbReference type="SUPFAM" id="SSF141562">
    <property type="entry name" value="At5g01610-like"/>
    <property type="match status" value="1"/>
</dbReference>
<dbReference type="Gene3D" id="2.30.240.10">
    <property type="entry name" value="At5g01610-like"/>
    <property type="match status" value="1"/>
</dbReference>
<reference evidence="1" key="1">
    <citation type="submission" date="2020-01" db="EMBL/GenBank/DDBJ databases">
        <title>Genome sequence of Kobresia littledalei, the first chromosome-level genome in the family Cyperaceae.</title>
        <authorList>
            <person name="Qu G."/>
        </authorList>
    </citation>
    <scope>NUCLEOTIDE SEQUENCE</scope>
    <source>
        <strain evidence="1">C.B.Clarke</strain>
        <tissue evidence="1">Leaf</tissue>
    </source>
</reference>
<dbReference type="InterPro" id="IPR036758">
    <property type="entry name" value="At5g01610-like"/>
</dbReference>
<dbReference type="Proteomes" id="UP000623129">
    <property type="component" value="Unassembled WGS sequence"/>
</dbReference>
<name>A0A833VSB1_9POAL</name>
<dbReference type="Pfam" id="PF04398">
    <property type="entry name" value="DUF538"/>
    <property type="match status" value="1"/>
</dbReference>
<dbReference type="AlphaFoldDB" id="A0A833VSB1"/>
<organism evidence="1 2">
    <name type="scientific">Carex littledalei</name>
    <dbReference type="NCBI Taxonomy" id="544730"/>
    <lineage>
        <taxon>Eukaryota</taxon>
        <taxon>Viridiplantae</taxon>
        <taxon>Streptophyta</taxon>
        <taxon>Embryophyta</taxon>
        <taxon>Tracheophyta</taxon>
        <taxon>Spermatophyta</taxon>
        <taxon>Magnoliopsida</taxon>
        <taxon>Liliopsida</taxon>
        <taxon>Poales</taxon>
        <taxon>Cyperaceae</taxon>
        <taxon>Cyperoideae</taxon>
        <taxon>Cariceae</taxon>
        <taxon>Carex</taxon>
        <taxon>Carex subgen. Euthyceras</taxon>
    </lineage>
</organism>
<dbReference type="PANTHER" id="PTHR31676">
    <property type="entry name" value="T31J12.3 PROTEIN-RELATED"/>
    <property type="match status" value="1"/>
</dbReference>
<dbReference type="PANTHER" id="PTHR31676:SF109">
    <property type="entry name" value="OS05G0346400 PROTEIN"/>
    <property type="match status" value="1"/>
</dbReference>
<proteinExistence type="predicted"/>
<comment type="caution">
    <text evidence="1">The sequence shown here is derived from an EMBL/GenBank/DDBJ whole genome shotgun (WGS) entry which is preliminary data.</text>
</comment>
<gene>
    <name evidence="1" type="ORF">FCM35_KLT15716</name>
</gene>
<dbReference type="InterPro" id="IPR007493">
    <property type="entry name" value="DUF538"/>
</dbReference>
<keyword evidence="2" id="KW-1185">Reference proteome</keyword>
<accession>A0A833VSB1</accession>
<evidence type="ECO:0000313" key="1">
    <source>
        <dbReference type="EMBL" id="KAF3339945.1"/>
    </source>
</evidence>